<dbReference type="Gene3D" id="4.10.60.10">
    <property type="entry name" value="Zinc finger, CCHC-type"/>
    <property type="match status" value="1"/>
</dbReference>
<dbReference type="CDD" id="cd01647">
    <property type="entry name" value="RT_LTR"/>
    <property type="match status" value="1"/>
</dbReference>
<organism evidence="2">
    <name type="scientific">Tanacetum cinerariifolium</name>
    <name type="common">Dalmatian daisy</name>
    <name type="synonym">Chrysanthemum cinerariifolium</name>
    <dbReference type="NCBI Taxonomy" id="118510"/>
    <lineage>
        <taxon>Eukaryota</taxon>
        <taxon>Viridiplantae</taxon>
        <taxon>Streptophyta</taxon>
        <taxon>Embryophyta</taxon>
        <taxon>Tracheophyta</taxon>
        <taxon>Spermatophyta</taxon>
        <taxon>Magnoliopsida</taxon>
        <taxon>eudicotyledons</taxon>
        <taxon>Gunneridae</taxon>
        <taxon>Pentapetalae</taxon>
        <taxon>asterids</taxon>
        <taxon>campanulids</taxon>
        <taxon>Asterales</taxon>
        <taxon>Asteraceae</taxon>
        <taxon>Asteroideae</taxon>
        <taxon>Anthemideae</taxon>
        <taxon>Anthemidinae</taxon>
        <taxon>Tanacetum</taxon>
    </lineage>
</organism>
<dbReference type="InterPro" id="IPR012337">
    <property type="entry name" value="RNaseH-like_sf"/>
</dbReference>
<evidence type="ECO:0000259" key="1">
    <source>
        <dbReference type="PROSITE" id="PS50994"/>
    </source>
</evidence>
<dbReference type="GO" id="GO:0003676">
    <property type="term" value="F:nucleic acid binding"/>
    <property type="evidence" value="ECO:0007669"/>
    <property type="project" value="InterPro"/>
</dbReference>
<gene>
    <name evidence="2" type="ORF">Tci_062864</name>
</gene>
<accession>A0A6L2NXP2</accession>
<proteinExistence type="predicted"/>
<dbReference type="GO" id="GO:0015074">
    <property type="term" value="P:DNA integration"/>
    <property type="evidence" value="ECO:0007669"/>
    <property type="project" value="InterPro"/>
</dbReference>
<dbReference type="InterPro" id="IPR001584">
    <property type="entry name" value="Integrase_cat-core"/>
</dbReference>
<dbReference type="AlphaFoldDB" id="A0A6L2NXP2"/>
<protein>
    <submittedName>
        <fullName evidence="2">Reverse transcriptase domain-containing protein</fullName>
    </submittedName>
</protein>
<dbReference type="InterPro" id="IPR043502">
    <property type="entry name" value="DNA/RNA_pol_sf"/>
</dbReference>
<dbReference type="GO" id="GO:0003964">
    <property type="term" value="F:RNA-directed DNA polymerase activity"/>
    <property type="evidence" value="ECO:0007669"/>
    <property type="project" value="UniProtKB-KW"/>
</dbReference>
<dbReference type="SUPFAM" id="SSF53098">
    <property type="entry name" value="Ribonuclease H-like"/>
    <property type="match status" value="1"/>
</dbReference>
<dbReference type="Gene3D" id="3.30.70.270">
    <property type="match status" value="1"/>
</dbReference>
<dbReference type="InterPro" id="IPR041588">
    <property type="entry name" value="Integrase_H2C2"/>
</dbReference>
<name>A0A6L2NXP2_TANCI</name>
<evidence type="ECO:0000313" key="2">
    <source>
        <dbReference type="EMBL" id="GEU90886.1"/>
    </source>
</evidence>
<comment type="caution">
    <text evidence="2">The sequence shown here is derived from an EMBL/GenBank/DDBJ whole genome shotgun (WGS) entry which is preliminary data.</text>
</comment>
<dbReference type="InterPro" id="IPR036397">
    <property type="entry name" value="RNaseH_sf"/>
</dbReference>
<dbReference type="SUPFAM" id="SSF56672">
    <property type="entry name" value="DNA/RNA polymerases"/>
    <property type="match status" value="1"/>
</dbReference>
<keyword evidence="2" id="KW-0548">Nucleotidyltransferase</keyword>
<dbReference type="Pfam" id="PF17921">
    <property type="entry name" value="Integrase_H2C2"/>
    <property type="match status" value="1"/>
</dbReference>
<keyword evidence="2" id="KW-0695">RNA-directed DNA polymerase</keyword>
<keyword evidence="2" id="KW-0808">Transferase</keyword>
<dbReference type="InterPro" id="IPR050951">
    <property type="entry name" value="Retrovirus_Pol_polyprotein"/>
</dbReference>
<dbReference type="Gene3D" id="1.10.340.70">
    <property type="match status" value="1"/>
</dbReference>
<dbReference type="PROSITE" id="PS50994">
    <property type="entry name" value="INTEGRASE"/>
    <property type="match status" value="1"/>
</dbReference>
<dbReference type="Gene3D" id="3.30.420.10">
    <property type="entry name" value="Ribonuclease H-like superfamily/Ribonuclease H"/>
    <property type="match status" value="1"/>
</dbReference>
<dbReference type="PANTHER" id="PTHR37984">
    <property type="entry name" value="PROTEIN CBG26694"/>
    <property type="match status" value="1"/>
</dbReference>
<dbReference type="Gene3D" id="3.10.10.10">
    <property type="entry name" value="HIV Type 1 Reverse Transcriptase, subunit A, domain 1"/>
    <property type="match status" value="1"/>
</dbReference>
<dbReference type="InterPro" id="IPR043128">
    <property type="entry name" value="Rev_trsase/Diguanyl_cyclase"/>
</dbReference>
<dbReference type="EMBL" id="BKCJ010010283">
    <property type="protein sequence ID" value="GEU90886.1"/>
    <property type="molecule type" value="Genomic_DNA"/>
</dbReference>
<sequence length="570" mass="64796">MPPNGMSAAVIQKLVTKKVAEALTVDRAAMANSDGFRGNVSRSGDQGGSPPARECSFVGYMKWNPTTFHGNEEAIELYHWFEKTESAFRISGCVERNKRFNELVLLCPDDVPNEKKKVEAYIKGLPKNIKGETNSLNLCARAISAAQNDGVDQGGPALNCNCYGLCHFGNYSSKCSKYGKFGHKTRDCRGKRVAAGANTQPIRSCYECGDKNHNRSQYLNRSNQRGGSATGLAYAIRDAEQGQGPNVVTEMKEFFDQLKELSKKGFIRLPWGASVLFVKKKDRTFCYHQHRIREEDIPITTFWTRYGHYEFQVMLFGLTNAPRKEEHEEHLKIILGLLEKEQLYAKLSKCDFWLESVKFLGYIIDSNGVHKNKKYEQGEEEEEAFRMLKQKLCSAPILALPEVTEDFVVYCDASIKDLKKLYWWPNMKAEIATYVSKCLTCAKVKAEHQKLSGFLQQPEISEWKWENITIDFVTRLPRTLSGYNSIWVIVDRLIKSAHFLPMKKTDSMEKLTQLYLKEIFCRHGVPVSISSDRESRFASGFWGSLQKALGTDVNMSTAYDSNIIGYIIYT</sequence>
<reference evidence="2" key="1">
    <citation type="journal article" date="2019" name="Sci. Rep.">
        <title>Draft genome of Tanacetum cinerariifolium, the natural source of mosquito coil.</title>
        <authorList>
            <person name="Yamashiro T."/>
            <person name="Shiraishi A."/>
            <person name="Satake H."/>
            <person name="Nakayama K."/>
        </authorList>
    </citation>
    <scope>NUCLEOTIDE SEQUENCE</scope>
</reference>
<dbReference type="PANTHER" id="PTHR37984:SF5">
    <property type="entry name" value="PROTEIN NYNRIN-LIKE"/>
    <property type="match status" value="1"/>
</dbReference>
<feature type="domain" description="Integrase catalytic" evidence="1">
    <location>
        <begin position="454"/>
        <end position="570"/>
    </location>
</feature>